<sequence length="426" mass="47807">MYWIALKPSRDEEATAWGWRALQFTPRVARVDEAILLEAGASERLFGGRQRLLRALLKETPGLQAQAWAAGPTALVALSLLRMKLAGMPAPAQVPEDLPLSTLSAARGHLHTLDRIGCTTFGGLRSLPRAGVSRRFGAALLQALDGAWGERAERYAWIELPATFDQRVELVSLATSAPDLMTAVQHLLTLLQLWLQARNLGVLALELEWTLDLRRLDGKPLPPHESLQLRTAQPTQDTHHLRRLASEQLARTLISAPANHLRLRTLETVPWGGRTTSLLPEDNKPGEKLHQLVERLSVRLGEANVTFPQPCADHRPECMQRWIPARTRGAIAALRQATDALYPPWLLREPLKLQVKGDKPSYQGPLQLLTRARRLEAAWWDTQVEEPVLRDYFIARSASAGLLWVYRERLAADQDRAQWFLHGLYA</sequence>
<reference evidence="2 3" key="1">
    <citation type="submission" date="2020-10" db="EMBL/GenBank/DDBJ databases">
        <title>Ramlibacter sp. HM2 16S ribosomal RNA gene Genome sequencing and assembly.</title>
        <authorList>
            <person name="Kang M."/>
        </authorList>
    </citation>
    <scope>NUCLEOTIDE SEQUENCE [LARGE SCALE GENOMIC DNA]</scope>
    <source>
        <strain evidence="2 3">HM2</strain>
    </source>
</reference>
<name>A0ABR9S8I1_9BURK</name>
<dbReference type="Proteomes" id="UP000806285">
    <property type="component" value="Unassembled WGS sequence"/>
</dbReference>
<protein>
    <submittedName>
        <fullName evidence="2">DNA polymerase Y family protein</fullName>
    </submittedName>
</protein>
<evidence type="ECO:0000313" key="3">
    <source>
        <dbReference type="Proteomes" id="UP000806285"/>
    </source>
</evidence>
<dbReference type="InterPro" id="IPR043502">
    <property type="entry name" value="DNA/RNA_pol_sf"/>
</dbReference>
<keyword evidence="1" id="KW-0227">DNA damage</keyword>
<dbReference type="PANTHER" id="PTHR35369">
    <property type="entry name" value="BLR3025 PROTEIN-RELATED"/>
    <property type="match status" value="1"/>
</dbReference>
<proteinExistence type="predicted"/>
<organism evidence="2 3">
    <name type="scientific">Ramlibacter pallidus</name>
    <dbReference type="NCBI Taxonomy" id="2780087"/>
    <lineage>
        <taxon>Bacteria</taxon>
        <taxon>Pseudomonadati</taxon>
        <taxon>Pseudomonadota</taxon>
        <taxon>Betaproteobacteria</taxon>
        <taxon>Burkholderiales</taxon>
        <taxon>Comamonadaceae</taxon>
        <taxon>Ramlibacter</taxon>
    </lineage>
</organism>
<comment type="caution">
    <text evidence="2">The sequence shown here is derived from an EMBL/GenBank/DDBJ whole genome shotgun (WGS) entry which is preliminary data.</text>
</comment>
<accession>A0ABR9S8I1</accession>
<evidence type="ECO:0000256" key="1">
    <source>
        <dbReference type="ARBA" id="ARBA00022763"/>
    </source>
</evidence>
<dbReference type="SUPFAM" id="SSF56672">
    <property type="entry name" value="DNA/RNA polymerases"/>
    <property type="match status" value="1"/>
</dbReference>
<dbReference type="InterPro" id="IPR050356">
    <property type="entry name" value="SulA_CellDiv_inhibitor"/>
</dbReference>
<keyword evidence="3" id="KW-1185">Reference proteome</keyword>
<dbReference type="PANTHER" id="PTHR35369:SF2">
    <property type="entry name" value="BLR3025 PROTEIN"/>
    <property type="match status" value="1"/>
</dbReference>
<gene>
    <name evidence="2" type="ORF">IM787_19960</name>
</gene>
<evidence type="ECO:0000313" key="2">
    <source>
        <dbReference type="EMBL" id="MBE7369849.1"/>
    </source>
</evidence>
<dbReference type="EMBL" id="JADDIV010000006">
    <property type="protein sequence ID" value="MBE7369849.1"/>
    <property type="molecule type" value="Genomic_DNA"/>
</dbReference>